<protein>
    <recommendedName>
        <fullName evidence="5">LysM domain-containing protein</fullName>
    </recommendedName>
</protein>
<evidence type="ECO:0000313" key="4">
    <source>
        <dbReference type="Proteomes" id="UP000242949"/>
    </source>
</evidence>
<evidence type="ECO:0000256" key="2">
    <source>
        <dbReference type="SAM" id="Phobius"/>
    </source>
</evidence>
<evidence type="ECO:0000313" key="3">
    <source>
        <dbReference type="EMBL" id="SDB91508.1"/>
    </source>
</evidence>
<accession>A0A1G6HBP4</accession>
<keyword evidence="2" id="KW-0472">Membrane</keyword>
<sequence length="198" mass="23464">MYQPQDDQAHTLREQMESIQSHSETQSNTEDEHRNDVDDSMDLLNLPPRSEVHDEKEQKVRWKFSYALIRFVVVIFFIIVAILLSYHYWGDLFYNSDTMNELRADQTIDRVQVVSNQNGLSEEVERTFSLSSEDRTRTIKGHYYFTQNDETLEQVVDAFYQTHNSLPLIKEINDITHSIDQPFENRTRLFLPNTIELN</sequence>
<dbReference type="Proteomes" id="UP000242949">
    <property type="component" value="Unassembled WGS sequence"/>
</dbReference>
<keyword evidence="4" id="KW-1185">Reference proteome</keyword>
<proteinExistence type="predicted"/>
<dbReference type="RefSeq" id="WP_090793650.1">
    <property type="nucleotide sequence ID" value="NZ_FMYI01000002.1"/>
</dbReference>
<dbReference type="OrthoDB" id="2971091at2"/>
<name>A0A1G6HBP4_9BACI</name>
<feature type="transmembrane region" description="Helical" evidence="2">
    <location>
        <begin position="67"/>
        <end position="89"/>
    </location>
</feature>
<keyword evidence="2" id="KW-1133">Transmembrane helix</keyword>
<reference evidence="4" key="1">
    <citation type="submission" date="2016-09" db="EMBL/GenBank/DDBJ databases">
        <authorList>
            <person name="Varghese N."/>
            <person name="Submissions S."/>
        </authorList>
    </citation>
    <scope>NUCLEOTIDE SEQUENCE [LARGE SCALE GENOMIC DNA]</scope>
    <source>
        <strain evidence="4">S5</strain>
    </source>
</reference>
<dbReference type="EMBL" id="FMYI01000002">
    <property type="protein sequence ID" value="SDB91508.1"/>
    <property type="molecule type" value="Genomic_DNA"/>
</dbReference>
<keyword evidence="2" id="KW-0812">Transmembrane</keyword>
<dbReference type="STRING" id="1612202.SAMN05421734_102442"/>
<feature type="compositionally biased region" description="Polar residues" evidence="1">
    <location>
        <begin position="17"/>
        <end position="28"/>
    </location>
</feature>
<evidence type="ECO:0000256" key="1">
    <source>
        <dbReference type="SAM" id="MobiDB-lite"/>
    </source>
</evidence>
<dbReference type="AlphaFoldDB" id="A0A1G6HBP4"/>
<feature type="compositionally biased region" description="Basic and acidic residues" evidence="1">
    <location>
        <begin position="7"/>
        <end position="16"/>
    </location>
</feature>
<organism evidence="3 4">
    <name type="scientific">Pelagirhabdus alkalitolerans</name>
    <dbReference type="NCBI Taxonomy" id="1612202"/>
    <lineage>
        <taxon>Bacteria</taxon>
        <taxon>Bacillati</taxon>
        <taxon>Bacillota</taxon>
        <taxon>Bacilli</taxon>
        <taxon>Bacillales</taxon>
        <taxon>Bacillaceae</taxon>
        <taxon>Pelagirhabdus</taxon>
    </lineage>
</organism>
<feature type="region of interest" description="Disordered" evidence="1">
    <location>
        <begin position="1"/>
        <end position="50"/>
    </location>
</feature>
<gene>
    <name evidence="3" type="ORF">SAMN05421734_102442</name>
</gene>
<evidence type="ECO:0008006" key="5">
    <source>
        <dbReference type="Google" id="ProtNLM"/>
    </source>
</evidence>